<comment type="caution">
    <text evidence="1">The sequence shown here is derived from an EMBL/GenBank/DDBJ whole genome shotgun (WGS) entry which is preliminary data.</text>
</comment>
<organism evidence="1 2">
    <name type="scientific">Canavalia gladiata</name>
    <name type="common">Sword bean</name>
    <name type="synonym">Dolichos gladiatus</name>
    <dbReference type="NCBI Taxonomy" id="3824"/>
    <lineage>
        <taxon>Eukaryota</taxon>
        <taxon>Viridiplantae</taxon>
        <taxon>Streptophyta</taxon>
        <taxon>Embryophyta</taxon>
        <taxon>Tracheophyta</taxon>
        <taxon>Spermatophyta</taxon>
        <taxon>Magnoliopsida</taxon>
        <taxon>eudicotyledons</taxon>
        <taxon>Gunneridae</taxon>
        <taxon>Pentapetalae</taxon>
        <taxon>rosids</taxon>
        <taxon>fabids</taxon>
        <taxon>Fabales</taxon>
        <taxon>Fabaceae</taxon>
        <taxon>Papilionoideae</taxon>
        <taxon>50 kb inversion clade</taxon>
        <taxon>NPAAA clade</taxon>
        <taxon>indigoferoid/millettioid clade</taxon>
        <taxon>Phaseoleae</taxon>
        <taxon>Canavalia</taxon>
    </lineage>
</organism>
<dbReference type="Proteomes" id="UP001367508">
    <property type="component" value="Unassembled WGS sequence"/>
</dbReference>
<protein>
    <submittedName>
        <fullName evidence="1">Uncharacterized protein</fullName>
    </submittedName>
</protein>
<accession>A0AAN9L681</accession>
<evidence type="ECO:0000313" key="1">
    <source>
        <dbReference type="EMBL" id="KAK7328882.1"/>
    </source>
</evidence>
<name>A0AAN9L681_CANGL</name>
<dbReference type="EMBL" id="JAYMYQ010000005">
    <property type="protein sequence ID" value="KAK7328882.1"/>
    <property type="molecule type" value="Genomic_DNA"/>
</dbReference>
<sequence>MIKILNSNSLHSDIVKQNHQLNRNAIIHASNNNEISHAYQPERCLNSKRRHLSWMRLGFNYAKMISRLVCDTASSWKEAMTLESPRSFNLLFNCGSFGISWGLQPVFIY</sequence>
<reference evidence="1 2" key="1">
    <citation type="submission" date="2024-01" db="EMBL/GenBank/DDBJ databases">
        <title>The genomes of 5 underutilized Papilionoideae crops provide insights into root nodulation and disease resistanc.</title>
        <authorList>
            <person name="Jiang F."/>
        </authorList>
    </citation>
    <scope>NUCLEOTIDE SEQUENCE [LARGE SCALE GENOMIC DNA]</scope>
    <source>
        <strain evidence="1">LVBAO_FW01</strain>
        <tissue evidence="1">Leaves</tissue>
    </source>
</reference>
<proteinExistence type="predicted"/>
<evidence type="ECO:0000313" key="2">
    <source>
        <dbReference type="Proteomes" id="UP001367508"/>
    </source>
</evidence>
<keyword evidence="2" id="KW-1185">Reference proteome</keyword>
<gene>
    <name evidence="1" type="ORF">VNO77_23012</name>
</gene>
<dbReference type="AlphaFoldDB" id="A0AAN9L681"/>